<reference evidence="2" key="1">
    <citation type="journal article" date="2017" name="Nat. Commun.">
        <title>The North American bullfrog draft genome provides insight into hormonal regulation of long noncoding RNA.</title>
        <authorList>
            <person name="Hammond S.A."/>
            <person name="Warren R.L."/>
            <person name="Vandervalk B.P."/>
            <person name="Kucuk E."/>
            <person name="Khan H."/>
            <person name="Gibb E.A."/>
            <person name="Pandoh P."/>
            <person name="Kirk H."/>
            <person name="Zhao Y."/>
            <person name="Jones M."/>
            <person name="Mungall A.J."/>
            <person name="Coope R."/>
            <person name="Pleasance S."/>
            <person name="Moore R.A."/>
            <person name="Holt R.A."/>
            <person name="Round J.M."/>
            <person name="Ohora S."/>
            <person name="Walle B.V."/>
            <person name="Veldhoen N."/>
            <person name="Helbing C.C."/>
            <person name="Birol I."/>
        </authorList>
    </citation>
    <scope>NUCLEOTIDE SEQUENCE [LARGE SCALE GENOMIC DNA]</scope>
</reference>
<accession>A0A2G9S4Y0</accession>
<protein>
    <submittedName>
        <fullName evidence="1">Uncharacterized protein</fullName>
    </submittedName>
</protein>
<proteinExistence type="predicted"/>
<dbReference type="AlphaFoldDB" id="A0A2G9S4Y0"/>
<dbReference type="EMBL" id="KV926739">
    <property type="protein sequence ID" value="PIO35186.1"/>
    <property type="molecule type" value="Genomic_DNA"/>
</dbReference>
<dbReference type="Proteomes" id="UP000228934">
    <property type="component" value="Unassembled WGS sequence"/>
</dbReference>
<sequence length="96" mass="10503">MVFFQPHLLCNYEQAACTKADPSIFFSTTSLSVFFPPPCCYSGQQWSLLSVGGEGSPLAEHNSAAGRIPQSTLTVLIGKSNNFLFFQLRVEGKKIV</sequence>
<keyword evidence="2" id="KW-1185">Reference proteome</keyword>
<name>A0A2G9S4Y0_AQUCT</name>
<evidence type="ECO:0000313" key="2">
    <source>
        <dbReference type="Proteomes" id="UP000228934"/>
    </source>
</evidence>
<organism evidence="1 2">
    <name type="scientific">Aquarana catesbeiana</name>
    <name type="common">American bullfrog</name>
    <name type="synonym">Rana catesbeiana</name>
    <dbReference type="NCBI Taxonomy" id="8400"/>
    <lineage>
        <taxon>Eukaryota</taxon>
        <taxon>Metazoa</taxon>
        <taxon>Chordata</taxon>
        <taxon>Craniata</taxon>
        <taxon>Vertebrata</taxon>
        <taxon>Euteleostomi</taxon>
        <taxon>Amphibia</taxon>
        <taxon>Batrachia</taxon>
        <taxon>Anura</taxon>
        <taxon>Neobatrachia</taxon>
        <taxon>Ranoidea</taxon>
        <taxon>Ranidae</taxon>
        <taxon>Aquarana</taxon>
    </lineage>
</organism>
<gene>
    <name evidence="1" type="ORF">AB205_0025800</name>
</gene>
<evidence type="ECO:0000313" key="1">
    <source>
        <dbReference type="EMBL" id="PIO35186.1"/>
    </source>
</evidence>